<dbReference type="Proteomes" id="UP000326924">
    <property type="component" value="Unassembled WGS sequence"/>
</dbReference>
<dbReference type="SMART" id="SM00487">
    <property type="entry name" value="DEXDc"/>
    <property type="match status" value="1"/>
</dbReference>
<name>A0A5J5F0F9_9PEZI</name>
<feature type="domain" description="Helicase C-terminal" evidence="10">
    <location>
        <begin position="221"/>
        <end position="375"/>
    </location>
</feature>
<evidence type="ECO:0000313" key="12">
    <source>
        <dbReference type="Proteomes" id="UP000326924"/>
    </source>
</evidence>
<gene>
    <name evidence="11" type="ORF">FN846DRAFT_776805</name>
</gene>
<comment type="similarity">
    <text evidence="1">Belongs to the helicase family. RecQ subfamily.</text>
</comment>
<organism evidence="11 12">
    <name type="scientific">Sphaerosporella brunnea</name>
    <dbReference type="NCBI Taxonomy" id="1250544"/>
    <lineage>
        <taxon>Eukaryota</taxon>
        <taxon>Fungi</taxon>
        <taxon>Dikarya</taxon>
        <taxon>Ascomycota</taxon>
        <taxon>Pezizomycotina</taxon>
        <taxon>Pezizomycetes</taxon>
        <taxon>Pezizales</taxon>
        <taxon>Pyronemataceae</taxon>
        <taxon>Sphaerosporella</taxon>
    </lineage>
</organism>
<keyword evidence="4" id="KW-0238">DNA-binding</keyword>
<accession>A0A5J5F0F9</accession>
<dbReference type="GO" id="GO:0005524">
    <property type="term" value="F:ATP binding"/>
    <property type="evidence" value="ECO:0007669"/>
    <property type="project" value="UniProtKB-KW"/>
</dbReference>
<dbReference type="PROSITE" id="PS51192">
    <property type="entry name" value="HELICASE_ATP_BIND_1"/>
    <property type="match status" value="1"/>
</dbReference>
<evidence type="ECO:0000256" key="3">
    <source>
        <dbReference type="ARBA" id="ARBA00022840"/>
    </source>
</evidence>
<evidence type="ECO:0000256" key="8">
    <source>
        <dbReference type="SAM" id="MobiDB-lite"/>
    </source>
</evidence>
<dbReference type="InterPro" id="IPR001650">
    <property type="entry name" value="Helicase_C-like"/>
</dbReference>
<evidence type="ECO:0000256" key="2">
    <source>
        <dbReference type="ARBA" id="ARBA00022741"/>
    </source>
</evidence>
<dbReference type="Pfam" id="PF00271">
    <property type="entry name" value="Helicase_C"/>
    <property type="match status" value="1"/>
</dbReference>
<feature type="domain" description="Helicase ATP-binding" evidence="9">
    <location>
        <begin position="12"/>
        <end position="184"/>
    </location>
</feature>
<dbReference type="GO" id="GO:0003677">
    <property type="term" value="F:DNA binding"/>
    <property type="evidence" value="ECO:0007669"/>
    <property type="project" value="UniProtKB-KW"/>
</dbReference>
<feature type="region of interest" description="Disordered" evidence="8">
    <location>
        <begin position="437"/>
        <end position="458"/>
    </location>
</feature>
<comment type="caution">
    <text evidence="11">The sequence shown here is derived from an EMBL/GenBank/DDBJ whole genome shotgun (WGS) entry which is preliminary data.</text>
</comment>
<dbReference type="PROSITE" id="PS51194">
    <property type="entry name" value="HELICASE_CTER"/>
    <property type="match status" value="1"/>
</dbReference>
<evidence type="ECO:0000256" key="7">
    <source>
        <dbReference type="ARBA" id="ARBA00034808"/>
    </source>
</evidence>
<keyword evidence="5" id="KW-0413">Isomerase</keyword>
<evidence type="ECO:0000259" key="9">
    <source>
        <dbReference type="PROSITE" id="PS51192"/>
    </source>
</evidence>
<dbReference type="OrthoDB" id="10261556at2759"/>
<dbReference type="InParanoid" id="A0A5J5F0F9"/>
<reference evidence="11 12" key="1">
    <citation type="submission" date="2019-09" db="EMBL/GenBank/DDBJ databases">
        <title>Draft genome of the ectomycorrhizal ascomycete Sphaerosporella brunnea.</title>
        <authorList>
            <consortium name="DOE Joint Genome Institute"/>
            <person name="Benucci G.M."/>
            <person name="Marozzi G."/>
            <person name="Antonielli L."/>
            <person name="Sanchez S."/>
            <person name="Marco P."/>
            <person name="Wang X."/>
            <person name="Falini L.B."/>
            <person name="Barry K."/>
            <person name="Haridas S."/>
            <person name="Lipzen A."/>
            <person name="Labutti K."/>
            <person name="Grigoriev I.V."/>
            <person name="Murat C."/>
            <person name="Martin F."/>
            <person name="Albertini E."/>
            <person name="Donnini D."/>
            <person name="Bonito G."/>
        </authorList>
    </citation>
    <scope>NUCLEOTIDE SEQUENCE [LARGE SCALE GENOMIC DNA]</scope>
    <source>
        <strain evidence="11 12">Sb_GMNB300</strain>
    </source>
</reference>
<dbReference type="Gene3D" id="3.40.50.300">
    <property type="entry name" value="P-loop containing nucleotide triphosphate hydrolases"/>
    <property type="match status" value="2"/>
</dbReference>
<evidence type="ECO:0000256" key="1">
    <source>
        <dbReference type="ARBA" id="ARBA00005446"/>
    </source>
</evidence>
<dbReference type="EC" id="5.6.2.4" evidence="7"/>
<keyword evidence="3" id="KW-0067">ATP-binding</keyword>
<dbReference type="GO" id="GO:0009378">
    <property type="term" value="F:four-way junction helicase activity"/>
    <property type="evidence" value="ECO:0007669"/>
    <property type="project" value="TreeGrafter"/>
</dbReference>
<keyword evidence="12" id="KW-1185">Reference proteome</keyword>
<dbReference type="GO" id="GO:0043138">
    <property type="term" value="F:3'-5' DNA helicase activity"/>
    <property type="evidence" value="ECO:0007669"/>
    <property type="project" value="UniProtKB-EC"/>
</dbReference>
<evidence type="ECO:0000259" key="10">
    <source>
        <dbReference type="PROSITE" id="PS51194"/>
    </source>
</evidence>
<dbReference type="InterPro" id="IPR011545">
    <property type="entry name" value="DEAD/DEAH_box_helicase_dom"/>
</dbReference>
<dbReference type="InterPro" id="IPR014001">
    <property type="entry name" value="Helicase_ATP-bd"/>
</dbReference>
<evidence type="ECO:0000256" key="6">
    <source>
        <dbReference type="ARBA" id="ARBA00034617"/>
    </source>
</evidence>
<sequence>GYEVHHWQLLAAAYMLAGQHCFVITATGSGKTFCFQSVLLHRPDTIVAVICPLITLMEDQVAAANKIGLSAVALHAENLLHHEQLIRDVAQGVYRLVLLGPEFCVPGNQYWMCLTKDCTFRQRLVGIVIDEAHLCHAWRDFRPKIDGLFRLKSWFNVPLMVMSATMTPYVRQYVHSGLRLPGHVPLIHCPIDRPEIYLSVQTIQHPIATFKDLDFLLPSLVLQQDVVPTIVFADSQMEVSNLCAHFWSKVPPDWYHRNPFTFAAISTGFNQNRRLLVLKAMRAGMVKILFATQIAEVGLDFGTVTRVVQWRVPLTLSGSGLWQRWGRACRRRDTIGVGIVFVSPAAKIPSTLNHPLALLTTSPQDATVGAVLQSIYSFDSSTKRKDAGAGSSKWRLDCSIQDDTPYEVNPVVAVAHEHCLADRSSDLHDGIQDGLAAVDDCSQPSQTVPDDPPENMSG</sequence>
<comment type="catalytic activity">
    <reaction evidence="6">
        <text>Couples ATP hydrolysis with the unwinding of duplex DNA by translocating in the 3'-5' direction.</text>
        <dbReference type="EC" id="5.6.2.4"/>
    </reaction>
</comment>
<evidence type="ECO:0000256" key="5">
    <source>
        <dbReference type="ARBA" id="ARBA00023235"/>
    </source>
</evidence>
<dbReference type="SMART" id="SM00490">
    <property type="entry name" value="HELICc"/>
    <property type="match status" value="1"/>
</dbReference>
<dbReference type="PANTHER" id="PTHR13710:SF105">
    <property type="entry name" value="ATP-DEPENDENT DNA HELICASE Q1"/>
    <property type="match status" value="1"/>
</dbReference>
<keyword evidence="11" id="KW-0378">Hydrolase</keyword>
<dbReference type="GO" id="GO:0000724">
    <property type="term" value="P:double-strand break repair via homologous recombination"/>
    <property type="evidence" value="ECO:0007669"/>
    <property type="project" value="TreeGrafter"/>
</dbReference>
<dbReference type="GO" id="GO:0016787">
    <property type="term" value="F:hydrolase activity"/>
    <property type="evidence" value="ECO:0007669"/>
    <property type="project" value="UniProtKB-KW"/>
</dbReference>
<dbReference type="PANTHER" id="PTHR13710">
    <property type="entry name" value="DNA HELICASE RECQ FAMILY MEMBER"/>
    <property type="match status" value="1"/>
</dbReference>
<dbReference type="EMBL" id="VXIS01000062">
    <property type="protein sequence ID" value="KAA8909010.1"/>
    <property type="molecule type" value="Genomic_DNA"/>
</dbReference>
<protein>
    <recommendedName>
        <fullName evidence="7">DNA 3'-5' helicase</fullName>
        <ecNumber evidence="7">5.6.2.4</ecNumber>
    </recommendedName>
</protein>
<proteinExistence type="inferred from homology"/>
<dbReference type="GO" id="GO:0005737">
    <property type="term" value="C:cytoplasm"/>
    <property type="evidence" value="ECO:0007669"/>
    <property type="project" value="TreeGrafter"/>
</dbReference>
<dbReference type="AlphaFoldDB" id="A0A5J5F0F9"/>
<dbReference type="Pfam" id="PF00270">
    <property type="entry name" value="DEAD"/>
    <property type="match status" value="1"/>
</dbReference>
<dbReference type="InterPro" id="IPR027417">
    <property type="entry name" value="P-loop_NTPase"/>
</dbReference>
<evidence type="ECO:0000256" key="4">
    <source>
        <dbReference type="ARBA" id="ARBA00023125"/>
    </source>
</evidence>
<feature type="non-terminal residue" evidence="11">
    <location>
        <position position="1"/>
    </location>
</feature>
<dbReference type="SUPFAM" id="SSF52540">
    <property type="entry name" value="P-loop containing nucleoside triphosphate hydrolases"/>
    <property type="match status" value="1"/>
</dbReference>
<keyword evidence="2" id="KW-0547">Nucleotide-binding</keyword>
<evidence type="ECO:0000313" key="11">
    <source>
        <dbReference type="EMBL" id="KAA8909010.1"/>
    </source>
</evidence>
<dbReference type="GO" id="GO:0005694">
    <property type="term" value="C:chromosome"/>
    <property type="evidence" value="ECO:0007669"/>
    <property type="project" value="TreeGrafter"/>
</dbReference>